<gene>
    <name evidence="2" type="ORF">AOX59_09950</name>
</gene>
<dbReference type="AlphaFoldDB" id="A0A0U3NQA7"/>
<proteinExistence type="predicted"/>
<evidence type="ECO:0000313" key="2">
    <source>
        <dbReference type="EMBL" id="ALX48907.1"/>
    </source>
</evidence>
<keyword evidence="1" id="KW-0812">Transmembrane</keyword>
<dbReference type="EMBL" id="CP013862">
    <property type="protein sequence ID" value="ALX48907.1"/>
    <property type="molecule type" value="Genomic_DNA"/>
</dbReference>
<dbReference type="OrthoDB" id="2087420at2"/>
<evidence type="ECO:0000313" key="3">
    <source>
        <dbReference type="Proteomes" id="UP000050331"/>
    </source>
</evidence>
<keyword evidence="3" id="KW-1185">Reference proteome</keyword>
<reference evidence="2 3" key="1">
    <citation type="submission" date="2016-01" db="EMBL/GenBank/DDBJ databases">
        <title>Complete genome sequence of strain Lentibacillus amyloliquefaciens LAM0015T isolated from saline sediment.</title>
        <authorList>
            <person name="Wang J.-L."/>
            <person name="He M.-X."/>
        </authorList>
    </citation>
    <scope>NUCLEOTIDE SEQUENCE [LARGE SCALE GENOMIC DNA]</scope>
    <source>
        <strain evidence="2 3">LAM0015</strain>
    </source>
</reference>
<dbReference type="KEGG" id="lao:AOX59_09950"/>
<sequence>MAKRKFLKMGWFGWTLLTTVTVVLVVSALFFMNLFNLGPVALFSDSDNSGTDSEDMSEETVQKVEEVRETVGKENQAIGQFISDTHDFYNETTGYGGMSSLDWENQREKANTILDTLDDQLSAVEDETLKQDLEEIQTLANAVTDREEPNDVRSLHRMFHDLDIGLNDYNTYDKIWHVTETLETTN</sequence>
<keyword evidence="1" id="KW-0472">Membrane</keyword>
<protein>
    <submittedName>
        <fullName evidence="2">Uncharacterized protein</fullName>
    </submittedName>
</protein>
<keyword evidence="1" id="KW-1133">Transmembrane helix</keyword>
<accession>A0A0U3NQA7</accession>
<organism evidence="2 3">
    <name type="scientific">Lentibacillus amyloliquefaciens</name>
    <dbReference type="NCBI Taxonomy" id="1472767"/>
    <lineage>
        <taxon>Bacteria</taxon>
        <taxon>Bacillati</taxon>
        <taxon>Bacillota</taxon>
        <taxon>Bacilli</taxon>
        <taxon>Bacillales</taxon>
        <taxon>Bacillaceae</taxon>
        <taxon>Lentibacillus</taxon>
    </lineage>
</organism>
<name>A0A0U3NQA7_9BACI</name>
<dbReference type="STRING" id="1472767.AOX59_09950"/>
<dbReference type="Proteomes" id="UP000050331">
    <property type="component" value="Chromosome"/>
</dbReference>
<evidence type="ECO:0000256" key="1">
    <source>
        <dbReference type="SAM" id="Phobius"/>
    </source>
</evidence>
<dbReference type="RefSeq" id="WP_068445190.1">
    <property type="nucleotide sequence ID" value="NZ_CP013862.1"/>
</dbReference>
<feature type="transmembrane region" description="Helical" evidence="1">
    <location>
        <begin position="12"/>
        <end position="35"/>
    </location>
</feature>